<evidence type="ECO:0000313" key="5">
    <source>
        <dbReference type="EMBL" id="MFD2213463.1"/>
    </source>
</evidence>
<keyword evidence="2" id="KW-0238">DNA-binding</keyword>
<name>A0ABW5BTJ7_9BACI</name>
<dbReference type="RefSeq" id="WP_247340746.1">
    <property type="nucleotide sequence ID" value="NZ_CP095550.1"/>
</dbReference>
<dbReference type="Pfam" id="PF01022">
    <property type="entry name" value="HTH_5"/>
    <property type="match status" value="1"/>
</dbReference>
<dbReference type="EMBL" id="JBHUIK010000001">
    <property type="protein sequence ID" value="MFD2213463.1"/>
    <property type="molecule type" value="Genomic_DNA"/>
</dbReference>
<sequence>MNSIQNSTTKDKILHLLKKEQSMTVNELTDELGITHMAVRKHLLSLEKEGFISSKEVKQPMGRPLQTYSLSDKSEQYFPKNYEGISLEFLHDIKDIHGEESIELLFKKRETRLIKEYSNKIINKTTPAEKVNELVKLQNEKGYMADVSKIDDDTFELTEYNCPILSVAKEFKMACRCETSMFKDVLGVNQINRTCCRTEGDNHCKFIIKFGE</sequence>
<dbReference type="PANTHER" id="PTHR38600">
    <property type="entry name" value="TRANSCRIPTIONAL REGULATORY PROTEIN"/>
    <property type="match status" value="1"/>
</dbReference>
<accession>A0ABW5BTJ7</accession>
<dbReference type="InterPro" id="IPR001845">
    <property type="entry name" value="HTH_ArsR_DNA-bd_dom"/>
</dbReference>
<reference evidence="6" key="1">
    <citation type="journal article" date="2019" name="Int. J. Syst. Evol. Microbiol.">
        <title>The Global Catalogue of Microorganisms (GCM) 10K type strain sequencing project: providing services to taxonomists for standard genome sequencing and annotation.</title>
        <authorList>
            <consortium name="The Broad Institute Genomics Platform"/>
            <consortium name="The Broad Institute Genome Sequencing Center for Infectious Disease"/>
            <person name="Wu L."/>
            <person name="Ma J."/>
        </authorList>
    </citation>
    <scope>NUCLEOTIDE SEQUENCE [LARGE SCALE GENOMIC DNA]</scope>
    <source>
        <strain evidence="6">CGMCC 1.15474</strain>
    </source>
</reference>
<dbReference type="Gene3D" id="1.10.10.10">
    <property type="entry name" value="Winged helix-like DNA-binding domain superfamily/Winged helix DNA-binding domain"/>
    <property type="match status" value="1"/>
</dbReference>
<gene>
    <name evidence="5" type="ORF">ACFSKK_07115</name>
</gene>
<dbReference type="SMART" id="SM00420">
    <property type="entry name" value="HTH_DEOR"/>
    <property type="match status" value="1"/>
</dbReference>
<dbReference type="SUPFAM" id="SSF46785">
    <property type="entry name" value="Winged helix' DNA-binding domain"/>
    <property type="match status" value="1"/>
</dbReference>
<dbReference type="InterPro" id="IPR001034">
    <property type="entry name" value="DeoR_HTH"/>
</dbReference>
<keyword evidence="3" id="KW-0804">Transcription</keyword>
<feature type="domain" description="HTH deoR-type" evidence="4">
    <location>
        <begin position="10"/>
        <end position="53"/>
    </location>
</feature>
<dbReference type="InterPro" id="IPR011991">
    <property type="entry name" value="ArsR-like_HTH"/>
</dbReference>
<proteinExistence type="predicted"/>
<keyword evidence="6" id="KW-1185">Reference proteome</keyword>
<keyword evidence="1" id="KW-0805">Transcription regulation</keyword>
<evidence type="ECO:0000259" key="4">
    <source>
        <dbReference type="SMART" id="SM00420"/>
    </source>
</evidence>
<dbReference type="CDD" id="cd00090">
    <property type="entry name" value="HTH_ARSR"/>
    <property type="match status" value="1"/>
</dbReference>
<comment type="caution">
    <text evidence="5">The sequence shown here is derived from an EMBL/GenBank/DDBJ whole genome shotgun (WGS) entry which is preliminary data.</text>
</comment>
<evidence type="ECO:0000313" key="6">
    <source>
        <dbReference type="Proteomes" id="UP001597318"/>
    </source>
</evidence>
<evidence type="ECO:0000256" key="3">
    <source>
        <dbReference type="ARBA" id="ARBA00023163"/>
    </source>
</evidence>
<evidence type="ECO:0000256" key="1">
    <source>
        <dbReference type="ARBA" id="ARBA00023015"/>
    </source>
</evidence>
<evidence type="ECO:0000256" key="2">
    <source>
        <dbReference type="ARBA" id="ARBA00023125"/>
    </source>
</evidence>
<dbReference type="Proteomes" id="UP001597318">
    <property type="component" value="Unassembled WGS sequence"/>
</dbReference>
<organism evidence="5 6">
    <name type="scientific">Metabacillus endolithicus</name>
    <dbReference type="NCBI Taxonomy" id="1535204"/>
    <lineage>
        <taxon>Bacteria</taxon>
        <taxon>Bacillati</taxon>
        <taxon>Bacillota</taxon>
        <taxon>Bacilli</taxon>
        <taxon>Bacillales</taxon>
        <taxon>Bacillaceae</taxon>
        <taxon>Metabacillus</taxon>
    </lineage>
</organism>
<protein>
    <submittedName>
        <fullName evidence="5">Helix-turn-helix transcriptional regulator</fullName>
    </submittedName>
</protein>
<dbReference type="InterPro" id="IPR036388">
    <property type="entry name" value="WH-like_DNA-bd_sf"/>
</dbReference>
<dbReference type="PANTHER" id="PTHR38600:SF2">
    <property type="entry name" value="SLL0088 PROTEIN"/>
    <property type="match status" value="1"/>
</dbReference>
<dbReference type="InterPro" id="IPR036390">
    <property type="entry name" value="WH_DNA-bd_sf"/>
</dbReference>